<name>A0A4R1K5P8_9BACT</name>
<dbReference type="AlphaFoldDB" id="A0A4R1K5P8"/>
<reference evidence="8 9" key="1">
    <citation type="submission" date="2019-03" db="EMBL/GenBank/DDBJ databases">
        <title>Genomic Encyclopedia of Type Strains, Phase IV (KMG-IV): sequencing the most valuable type-strain genomes for metagenomic binning, comparative biology and taxonomic classification.</title>
        <authorList>
            <person name="Goeker M."/>
        </authorList>
    </citation>
    <scope>NUCLEOTIDE SEQUENCE [LARGE SCALE GENOMIC DNA]</scope>
    <source>
        <strain evidence="8 9">DSM 24984</strain>
    </source>
</reference>
<dbReference type="InterPro" id="IPR011010">
    <property type="entry name" value="DNA_brk_join_enz"/>
</dbReference>
<accession>A0A4R1K5P8</accession>
<dbReference type="GO" id="GO:0003677">
    <property type="term" value="F:DNA binding"/>
    <property type="evidence" value="ECO:0007669"/>
    <property type="project" value="UniProtKB-UniRule"/>
</dbReference>
<feature type="domain" description="Core-binding (CB)" evidence="7">
    <location>
        <begin position="86"/>
        <end position="172"/>
    </location>
</feature>
<keyword evidence="3 5" id="KW-0238">DNA-binding</keyword>
<dbReference type="Proteomes" id="UP000294614">
    <property type="component" value="Unassembled WGS sequence"/>
</dbReference>
<proteinExistence type="inferred from homology"/>
<keyword evidence="9" id="KW-1185">Reference proteome</keyword>
<dbReference type="InterPro" id="IPR050090">
    <property type="entry name" value="Tyrosine_recombinase_XerCD"/>
</dbReference>
<protein>
    <submittedName>
        <fullName evidence="8">Site-specific recombinase XerD</fullName>
    </submittedName>
</protein>
<evidence type="ECO:0000256" key="5">
    <source>
        <dbReference type="PROSITE-ProRule" id="PRU01248"/>
    </source>
</evidence>
<dbReference type="Pfam" id="PF14659">
    <property type="entry name" value="Phage_int_SAM_3"/>
    <property type="match status" value="1"/>
</dbReference>
<evidence type="ECO:0000256" key="2">
    <source>
        <dbReference type="ARBA" id="ARBA00022908"/>
    </source>
</evidence>
<feature type="domain" description="Tyr recombinase" evidence="6">
    <location>
        <begin position="196"/>
        <end position="367"/>
    </location>
</feature>
<evidence type="ECO:0000313" key="9">
    <source>
        <dbReference type="Proteomes" id="UP000294614"/>
    </source>
</evidence>
<dbReference type="PANTHER" id="PTHR30349:SF64">
    <property type="entry name" value="PROPHAGE INTEGRASE INTD-RELATED"/>
    <property type="match status" value="1"/>
</dbReference>
<dbReference type="InterPro" id="IPR044068">
    <property type="entry name" value="CB"/>
</dbReference>
<organism evidence="8 9">
    <name type="scientific">Seleniivibrio woodruffii</name>
    <dbReference type="NCBI Taxonomy" id="1078050"/>
    <lineage>
        <taxon>Bacteria</taxon>
        <taxon>Pseudomonadati</taxon>
        <taxon>Deferribacterota</taxon>
        <taxon>Deferribacteres</taxon>
        <taxon>Deferribacterales</taxon>
        <taxon>Geovibrionaceae</taxon>
        <taxon>Seleniivibrio</taxon>
    </lineage>
</organism>
<comment type="similarity">
    <text evidence="1">Belongs to the 'phage' integrase family.</text>
</comment>
<dbReference type="RefSeq" id="WP_132874543.1">
    <property type="nucleotide sequence ID" value="NZ_SMGG01000007.1"/>
</dbReference>
<dbReference type="EMBL" id="SMGG01000007">
    <property type="protein sequence ID" value="TCK58369.1"/>
    <property type="molecule type" value="Genomic_DNA"/>
</dbReference>
<evidence type="ECO:0000259" key="6">
    <source>
        <dbReference type="PROSITE" id="PS51898"/>
    </source>
</evidence>
<sequence length="381" mass="44315">MGVKFITTNYPGVVYYESAKKTHNSKPDRCYYFSEKRKTVDGKYKTFRTKIGWASEGVTIAYANEIRSANMKLRKHGITKDIGAFMTFREAAELYLRDFANGKSSIKADISRLSYRILPEFGDKILNEITAARVQQFYNKLLKSPTRNGKIMAPATAEHHIKIIRQIFNYLKYQHNFLKNNPADFHYLKLAKYDNTLIRYLNDKQTDALLNVLAEYKNKTIANMITLYLHTGMRKSVILNLTWSQIDTHLWTIQFTNKDSSLDTIVLNSAAQTVLAEQMANGSDSEFVFTSKNDKNWVNISKHWKKIKEMAGLTNFRLHDLRHNFATQLHFNQTEMRDIMALMTHKDAKTTLKYTHVNPARLREMSELIVKKRIDKQDKSN</sequence>
<dbReference type="InterPro" id="IPR004107">
    <property type="entry name" value="Integrase_SAM-like_N"/>
</dbReference>
<keyword evidence="4" id="KW-0233">DNA recombination</keyword>
<evidence type="ECO:0000256" key="3">
    <source>
        <dbReference type="ARBA" id="ARBA00023125"/>
    </source>
</evidence>
<dbReference type="InterPro" id="IPR013762">
    <property type="entry name" value="Integrase-like_cat_sf"/>
</dbReference>
<keyword evidence="2" id="KW-0229">DNA integration</keyword>
<gene>
    <name evidence="8" type="ORF">C8D98_2570</name>
</gene>
<dbReference type="Gene3D" id="1.10.443.10">
    <property type="entry name" value="Intergrase catalytic core"/>
    <property type="match status" value="1"/>
</dbReference>
<comment type="caution">
    <text evidence="8">The sequence shown here is derived from an EMBL/GenBank/DDBJ whole genome shotgun (WGS) entry which is preliminary data.</text>
</comment>
<evidence type="ECO:0000256" key="4">
    <source>
        <dbReference type="ARBA" id="ARBA00023172"/>
    </source>
</evidence>
<dbReference type="PANTHER" id="PTHR30349">
    <property type="entry name" value="PHAGE INTEGRASE-RELATED"/>
    <property type="match status" value="1"/>
</dbReference>
<dbReference type="GO" id="GO:0015074">
    <property type="term" value="P:DNA integration"/>
    <property type="evidence" value="ECO:0007669"/>
    <property type="project" value="UniProtKB-KW"/>
</dbReference>
<dbReference type="CDD" id="cd00796">
    <property type="entry name" value="INT_Rci_Hp1_C"/>
    <property type="match status" value="1"/>
</dbReference>
<evidence type="ECO:0000259" key="7">
    <source>
        <dbReference type="PROSITE" id="PS51900"/>
    </source>
</evidence>
<dbReference type="GO" id="GO:0006310">
    <property type="term" value="P:DNA recombination"/>
    <property type="evidence" value="ECO:0007669"/>
    <property type="project" value="UniProtKB-KW"/>
</dbReference>
<evidence type="ECO:0000313" key="8">
    <source>
        <dbReference type="EMBL" id="TCK58369.1"/>
    </source>
</evidence>
<dbReference type="Gene3D" id="1.10.150.130">
    <property type="match status" value="1"/>
</dbReference>
<evidence type="ECO:0000256" key="1">
    <source>
        <dbReference type="ARBA" id="ARBA00008857"/>
    </source>
</evidence>
<dbReference type="OrthoDB" id="9057547at2"/>
<dbReference type="Pfam" id="PF00589">
    <property type="entry name" value="Phage_integrase"/>
    <property type="match status" value="1"/>
</dbReference>
<dbReference type="PROSITE" id="PS51900">
    <property type="entry name" value="CB"/>
    <property type="match status" value="1"/>
</dbReference>
<dbReference type="SUPFAM" id="SSF56349">
    <property type="entry name" value="DNA breaking-rejoining enzymes"/>
    <property type="match status" value="1"/>
</dbReference>
<dbReference type="InterPro" id="IPR010998">
    <property type="entry name" value="Integrase_recombinase_N"/>
</dbReference>
<dbReference type="PROSITE" id="PS51898">
    <property type="entry name" value="TYR_RECOMBINASE"/>
    <property type="match status" value="1"/>
</dbReference>
<dbReference type="InterPro" id="IPR002104">
    <property type="entry name" value="Integrase_catalytic"/>
</dbReference>